<dbReference type="Pfam" id="PF00534">
    <property type="entry name" value="Glycos_transf_1"/>
    <property type="match status" value="1"/>
</dbReference>
<gene>
    <name evidence="3" type="ORF">E0D97_17480</name>
</gene>
<dbReference type="InterPro" id="IPR001296">
    <property type="entry name" value="Glyco_trans_1"/>
</dbReference>
<accession>A0A4R0P736</accession>
<keyword evidence="4" id="KW-1185">Reference proteome</keyword>
<evidence type="ECO:0000313" key="3">
    <source>
        <dbReference type="EMBL" id="TCD11312.1"/>
    </source>
</evidence>
<dbReference type="InterPro" id="IPR028098">
    <property type="entry name" value="Glyco_trans_4-like_N"/>
</dbReference>
<sequence length="367" mass="40917">MKVLHVFKTYLPEDFTGIPRVIHAIAEGLTPLGVESHVFALSDTPDRAPAMIGSHHLHVAQRDIHIASTSLSISAFYRFRDLARDADVVHYHFPWPMGDLLHFLHGRGKPTIITYHSDIVRQRLLLPFYRPIMHRFLSAADAIVATSPNYMGTSPVLERHRDKVSIIPIGLPERTPPDSEDLEKWRRRLEDGFFLFVGDLRYYKGLPFLIEAARRTSIPVVVAGQGAAPDAPDNVKYVGAVSDDDREALLSLCRAFVFPSHLRSEAFGVALLEAARAGKPMISCEIGTGTSYVNIDQLTGLTIPPADAEALSNAMRRLAKDADMATAMGKSARMRYDSLFQIPRMLDSYRDIYCRVTNSTDEFPTSA</sequence>
<dbReference type="Proteomes" id="UP000291301">
    <property type="component" value="Unassembled WGS sequence"/>
</dbReference>
<dbReference type="EMBL" id="SJST01000010">
    <property type="protein sequence ID" value="TCD11312.1"/>
    <property type="molecule type" value="Genomic_DNA"/>
</dbReference>
<name>A0A4R0P736_9HYPH</name>
<evidence type="ECO:0000313" key="4">
    <source>
        <dbReference type="Proteomes" id="UP000291301"/>
    </source>
</evidence>
<feature type="domain" description="Glycosyl transferase family 1" evidence="1">
    <location>
        <begin position="181"/>
        <end position="333"/>
    </location>
</feature>
<proteinExistence type="predicted"/>
<comment type="caution">
    <text evidence="3">The sequence shown here is derived from an EMBL/GenBank/DDBJ whole genome shotgun (WGS) entry which is preliminary data.</text>
</comment>
<dbReference type="InterPro" id="IPR050194">
    <property type="entry name" value="Glycosyltransferase_grp1"/>
</dbReference>
<dbReference type="SUPFAM" id="SSF53756">
    <property type="entry name" value="UDP-Glycosyltransferase/glycogen phosphorylase"/>
    <property type="match status" value="1"/>
</dbReference>
<feature type="domain" description="Glycosyltransferase subfamily 4-like N-terminal" evidence="2">
    <location>
        <begin position="17"/>
        <end position="168"/>
    </location>
</feature>
<dbReference type="AlphaFoldDB" id="A0A4R0P736"/>
<organism evidence="3 4">
    <name type="scientific">Oricola cellulosilytica</name>
    <dbReference type="NCBI Taxonomy" id="1429082"/>
    <lineage>
        <taxon>Bacteria</taxon>
        <taxon>Pseudomonadati</taxon>
        <taxon>Pseudomonadota</taxon>
        <taxon>Alphaproteobacteria</taxon>
        <taxon>Hyphomicrobiales</taxon>
        <taxon>Ahrensiaceae</taxon>
        <taxon>Oricola</taxon>
    </lineage>
</organism>
<evidence type="ECO:0000259" key="1">
    <source>
        <dbReference type="Pfam" id="PF00534"/>
    </source>
</evidence>
<dbReference type="PANTHER" id="PTHR45947:SF3">
    <property type="entry name" value="SULFOQUINOVOSYL TRANSFERASE SQD2"/>
    <property type="match status" value="1"/>
</dbReference>
<dbReference type="GO" id="GO:0016757">
    <property type="term" value="F:glycosyltransferase activity"/>
    <property type="evidence" value="ECO:0007669"/>
    <property type="project" value="InterPro"/>
</dbReference>
<protein>
    <submittedName>
        <fullName evidence="3">Glycosyltransferase</fullName>
    </submittedName>
</protein>
<evidence type="ECO:0000259" key="2">
    <source>
        <dbReference type="Pfam" id="PF13439"/>
    </source>
</evidence>
<dbReference type="RefSeq" id="WP_131571651.1">
    <property type="nucleotide sequence ID" value="NZ_JAINFK010000002.1"/>
</dbReference>
<dbReference type="OrthoDB" id="9790710at2"/>
<reference evidence="3 4" key="1">
    <citation type="journal article" date="2015" name="Antonie Van Leeuwenhoek">
        <title>Oricola cellulosilytica gen. nov., sp. nov., a cellulose-degrading bacterium of the family Phyllobacteriaceae isolated from surface seashore water, and emended descriptions of Mesorhizobium loti and Phyllobacterium myrsinacearum.</title>
        <authorList>
            <person name="Hameed A."/>
            <person name="Shahina M."/>
            <person name="Lai W.A."/>
            <person name="Lin S.Y."/>
            <person name="Young L.S."/>
            <person name="Liu Y.C."/>
            <person name="Hsu Y.H."/>
            <person name="Young C.C."/>
        </authorList>
    </citation>
    <scope>NUCLEOTIDE SEQUENCE [LARGE SCALE GENOMIC DNA]</scope>
    <source>
        <strain evidence="3 4">KCTC 52183</strain>
    </source>
</reference>
<keyword evidence="3" id="KW-0808">Transferase</keyword>
<dbReference type="Gene3D" id="3.40.50.2000">
    <property type="entry name" value="Glycogen Phosphorylase B"/>
    <property type="match status" value="2"/>
</dbReference>
<dbReference type="PANTHER" id="PTHR45947">
    <property type="entry name" value="SULFOQUINOVOSYL TRANSFERASE SQD2"/>
    <property type="match status" value="1"/>
</dbReference>
<dbReference type="Pfam" id="PF13439">
    <property type="entry name" value="Glyco_transf_4"/>
    <property type="match status" value="1"/>
</dbReference>